<reference evidence="9" key="1">
    <citation type="journal article" date="2019" name="Int. J. Syst. Evol. Microbiol.">
        <title>The Global Catalogue of Microorganisms (GCM) 10K type strain sequencing project: providing services to taxonomists for standard genome sequencing and annotation.</title>
        <authorList>
            <consortium name="The Broad Institute Genomics Platform"/>
            <consortium name="The Broad Institute Genome Sequencing Center for Infectious Disease"/>
            <person name="Wu L."/>
            <person name="Ma J."/>
        </authorList>
    </citation>
    <scope>NUCLEOTIDE SEQUENCE [LARGE SCALE GENOMIC DNA]</scope>
    <source>
        <strain evidence="9">CCUG 61697</strain>
    </source>
</reference>
<evidence type="ECO:0000313" key="9">
    <source>
        <dbReference type="Proteomes" id="UP001597102"/>
    </source>
</evidence>
<accession>A0ABW3J5J4</accession>
<evidence type="ECO:0000259" key="6">
    <source>
        <dbReference type="Pfam" id="PF01266"/>
    </source>
</evidence>
<protein>
    <submittedName>
        <fullName evidence="8">FAD-dependent oxidoreductase</fullName>
    </submittedName>
</protein>
<keyword evidence="4" id="KW-0274">FAD</keyword>
<dbReference type="InterPro" id="IPR051473">
    <property type="entry name" value="P2Ox-like"/>
</dbReference>
<evidence type="ECO:0000256" key="1">
    <source>
        <dbReference type="ARBA" id="ARBA00001974"/>
    </source>
</evidence>
<comment type="caution">
    <text evidence="8">The sequence shown here is derived from an EMBL/GenBank/DDBJ whole genome shotgun (WGS) entry which is preliminary data.</text>
</comment>
<dbReference type="PANTHER" id="PTHR42784:SF1">
    <property type="entry name" value="PYRANOSE 2-OXIDASE"/>
    <property type="match status" value="1"/>
</dbReference>
<organism evidence="8 9">
    <name type="scientific">Methyloligella solikamskensis</name>
    <dbReference type="NCBI Taxonomy" id="1177756"/>
    <lineage>
        <taxon>Bacteria</taxon>
        <taxon>Pseudomonadati</taxon>
        <taxon>Pseudomonadota</taxon>
        <taxon>Alphaproteobacteria</taxon>
        <taxon>Hyphomicrobiales</taxon>
        <taxon>Hyphomicrobiaceae</taxon>
        <taxon>Methyloligella</taxon>
    </lineage>
</organism>
<dbReference type="SUPFAM" id="SSF51905">
    <property type="entry name" value="FAD/NAD(P)-binding domain"/>
    <property type="match status" value="1"/>
</dbReference>
<keyword evidence="5" id="KW-0560">Oxidoreductase</keyword>
<feature type="domain" description="FAD dependent oxidoreductase" evidence="6">
    <location>
        <begin position="18"/>
        <end position="234"/>
    </location>
</feature>
<dbReference type="PANTHER" id="PTHR42784">
    <property type="entry name" value="PYRANOSE 2-OXIDASE"/>
    <property type="match status" value="1"/>
</dbReference>
<evidence type="ECO:0000313" key="8">
    <source>
        <dbReference type="EMBL" id="MFD0985695.1"/>
    </source>
</evidence>
<dbReference type="InterPro" id="IPR007867">
    <property type="entry name" value="GMC_OxRtase_C"/>
</dbReference>
<dbReference type="Gene3D" id="3.50.50.60">
    <property type="entry name" value="FAD/NAD(P)-binding domain"/>
    <property type="match status" value="2"/>
</dbReference>
<gene>
    <name evidence="8" type="ORF">ACFQ2F_01125</name>
</gene>
<feature type="domain" description="Glucose-methanol-choline oxidoreductase C-terminal" evidence="7">
    <location>
        <begin position="398"/>
        <end position="521"/>
    </location>
</feature>
<evidence type="ECO:0000259" key="7">
    <source>
        <dbReference type="Pfam" id="PF05199"/>
    </source>
</evidence>
<dbReference type="RefSeq" id="WP_379084453.1">
    <property type="nucleotide sequence ID" value="NZ_JBHTJO010000001.1"/>
</dbReference>
<evidence type="ECO:0000256" key="5">
    <source>
        <dbReference type="ARBA" id="ARBA00023002"/>
    </source>
</evidence>
<dbReference type="InterPro" id="IPR036188">
    <property type="entry name" value="FAD/NAD-bd_sf"/>
</dbReference>
<name>A0ABW3J5J4_9HYPH</name>
<keyword evidence="3" id="KW-0285">Flavoprotein</keyword>
<sequence length="541" mass="59303">MLTDLEALDEAAELTAPICIFGAGAAGITLALELAKKKIDCLLLEGGGLEFQADSQKIYDGEVIGDQHTDLAYSRLRQFGGTTGHWTGLCAPLDPIDFEKRKAIPHSGWPITRADLDPFYARAQPYLQLGPFAYGTDDWAGKLEGEPLPLDPAKVGNAVYQNSPPTRFAASYMAPIEASKTIRCYYHANLTDLDIDAADKITGAELKTFHGKTVRVKADHFVIACGGIENARLLLNFTKDRPAGIGNQNGLVGRYYMDHLNCTLGSFVPADPQLSLDFYATQEVKNAEGEASVYVGLKLPADVLRTERLRNNTAFLAPIWEDETFNDDFRDHSWVAFSSIAKAMADGQVPDQLSSRLCTILDDPGSVATGITRHVMRKVHSHGGIVRVDFKQDAEQAPNPDSRVTLYEEKDRFGMQRAALDWKISEADLLSLRRTHELIGIAMGEAGLGRVKLGLGLPPSDQDIYTGYHHIGTTRMHEDPRQGVVNSHCRVHATKNLYMAGSSVFTTCGTANPTLTITALAVRLAAHLDDVYHHRMPKDEA</sequence>
<dbReference type="Proteomes" id="UP001597102">
    <property type="component" value="Unassembled WGS sequence"/>
</dbReference>
<dbReference type="InterPro" id="IPR006076">
    <property type="entry name" value="FAD-dep_OxRdtase"/>
</dbReference>
<evidence type="ECO:0000256" key="4">
    <source>
        <dbReference type="ARBA" id="ARBA00022827"/>
    </source>
</evidence>
<dbReference type="Pfam" id="PF05199">
    <property type="entry name" value="GMC_oxred_C"/>
    <property type="match status" value="1"/>
</dbReference>
<keyword evidence="9" id="KW-1185">Reference proteome</keyword>
<dbReference type="EMBL" id="JBHTJO010000001">
    <property type="protein sequence ID" value="MFD0985695.1"/>
    <property type="molecule type" value="Genomic_DNA"/>
</dbReference>
<comment type="similarity">
    <text evidence="2">Belongs to the GMC oxidoreductase family.</text>
</comment>
<comment type="cofactor">
    <cofactor evidence="1">
        <name>FAD</name>
        <dbReference type="ChEBI" id="CHEBI:57692"/>
    </cofactor>
</comment>
<evidence type="ECO:0000256" key="2">
    <source>
        <dbReference type="ARBA" id="ARBA00010790"/>
    </source>
</evidence>
<proteinExistence type="inferred from homology"/>
<dbReference type="Pfam" id="PF01266">
    <property type="entry name" value="DAO"/>
    <property type="match status" value="1"/>
</dbReference>
<evidence type="ECO:0000256" key="3">
    <source>
        <dbReference type="ARBA" id="ARBA00022630"/>
    </source>
</evidence>